<dbReference type="GO" id="GO:0003677">
    <property type="term" value="F:DNA binding"/>
    <property type="evidence" value="ECO:0007669"/>
    <property type="project" value="InterPro"/>
</dbReference>
<reference evidence="3" key="1">
    <citation type="journal article" date="2016" name="Nature">
        <title>Genome evolution in the allotetraploid frog Xenopus laevis.</title>
        <authorList>
            <person name="Session A.M."/>
            <person name="Uno Y."/>
            <person name="Kwon T."/>
            <person name="Chapman J.A."/>
            <person name="Toyoda A."/>
            <person name="Takahashi S."/>
            <person name="Fukui A."/>
            <person name="Hikosaka A."/>
            <person name="Suzuki A."/>
            <person name="Kondo M."/>
            <person name="van Heeringen S.J."/>
            <person name="Quigley I."/>
            <person name="Heinz S."/>
            <person name="Ogino H."/>
            <person name="Ochi H."/>
            <person name="Hellsten U."/>
            <person name="Lyons J.B."/>
            <person name="Simakov O."/>
            <person name="Putnam N."/>
            <person name="Stites J."/>
            <person name="Kuroki Y."/>
            <person name="Tanaka T."/>
            <person name="Michiue T."/>
            <person name="Watanabe M."/>
            <person name="Bogdanovic O."/>
            <person name="Lister R."/>
            <person name="Georgiou G."/>
            <person name="Paranjpe S.S."/>
            <person name="van Kruijsbergen I."/>
            <person name="Shu S."/>
            <person name="Carlson J."/>
            <person name="Kinoshita T."/>
            <person name="Ohta Y."/>
            <person name="Mawaribuchi S."/>
            <person name="Jenkins J."/>
            <person name="Grimwood J."/>
            <person name="Schmutz J."/>
            <person name="Mitros T."/>
            <person name="Mozaffari S.V."/>
            <person name="Suzuki Y."/>
            <person name="Haramoto Y."/>
            <person name="Yamamoto T.S."/>
            <person name="Takagi C."/>
            <person name="Heald R."/>
            <person name="Miller K."/>
            <person name="Haudenschild C."/>
            <person name="Kitzman J."/>
            <person name="Nakayama T."/>
            <person name="Izutsu Y."/>
            <person name="Robert J."/>
            <person name="Fortriede J."/>
            <person name="Burns K."/>
            <person name="Lotay V."/>
            <person name="Karimi K."/>
            <person name="Yasuoka Y."/>
            <person name="Dichmann D.S."/>
            <person name="Flajnik M.F."/>
            <person name="Houston D.W."/>
            <person name="Shendure J."/>
            <person name="DuPasquier L."/>
            <person name="Vize P.D."/>
            <person name="Zorn A.M."/>
            <person name="Ito M."/>
            <person name="Marcotte E.M."/>
            <person name="Wallingford J.B."/>
            <person name="Ito Y."/>
            <person name="Asashima M."/>
            <person name="Ueno N."/>
            <person name="Matsuda Y."/>
            <person name="Veenstra G.J."/>
            <person name="Fujiyama A."/>
            <person name="Harland R.M."/>
            <person name="Taira M."/>
            <person name="Rokhsar D.S."/>
        </authorList>
    </citation>
    <scope>NUCLEOTIDE SEQUENCE [LARGE SCALE GENOMIC DNA]</scope>
    <source>
        <strain evidence="3">J</strain>
    </source>
</reference>
<name>A0A974DK63_XENLA</name>
<dbReference type="PANTHER" id="PTHR34605:SF8">
    <property type="entry name" value="FILAGGRIN-2-LIKE ISOFORM X1"/>
    <property type="match status" value="1"/>
</dbReference>
<dbReference type="EMBL" id="CM004469">
    <property type="protein sequence ID" value="OCT92546.1"/>
    <property type="molecule type" value="Genomic_DNA"/>
</dbReference>
<accession>A0A974DK63</accession>
<sequence length="237" mass="26721">MARHIPGQQNNIEDALSRFQISHFRQLAPQADFTSHQCPIHLHKKVEELHIIILFILDCMESQMAVASIKKHIAGIIFKKLLGKISYSKAQIVKQILKGKQHKEGKTDTIKPITMVMMVKLIEHLELVSPSKKATGGLEMPDVQLTERKVKITIRKSKTDVSSKGTILWLGPFNHMGLCPFKAFTEFIQIQGNQKFQFIKVLKLAIKEIGLNPNDYGSHSFQIGAATHLALCGYKET</sequence>
<evidence type="ECO:0008006" key="4">
    <source>
        <dbReference type="Google" id="ProtNLM"/>
    </source>
</evidence>
<dbReference type="Proteomes" id="UP000694892">
    <property type="component" value="Chromosome 2S"/>
</dbReference>
<keyword evidence="1" id="KW-0233">DNA recombination</keyword>
<organism evidence="2 3">
    <name type="scientific">Xenopus laevis</name>
    <name type="common">African clawed frog</name>
    <dbReference type="NCBI Taxonomy" id="8355"/>
    <lineage>
        <taxon>Eukaryota</taxon>
        <taxon>Metazoa</taxon>
        <taxon>Chordata</taxon>
        <taxon>Craniata</taxon>
        <taxon>Vertebrata</taxon>
        <taxon>Euteleostomi</taxon>
        <taxon>Amphibia</taxon>
        <taxon>Batrachia</taxon>
        <taxon>Anura</taxon>
        <taxon>Pipoidea</taxon>
        <taxon>Pipidae</taxon>
        <taxon>Xenopodinae</taxon>
        <taxon>Xenopus</taxon>
        <taxon>Xenopus</taxon>
    </lineage>
</organism>
<dbReference type="PANTHER" id="PTHR34605">
    <property type="entry name" value="PHAGE_INTEGRASE DOMAIN-CONTAINING PROTEIN"/>
    <property type="match status" value="1"/>
</dbReference>
<dbReference type="InterPro" id="IPR013762">
    <property type="entry name" value="Integrase-like_cat_sf"/>
</dbReference>
<gene>
    <name evidence="2" type="ORF">XELAEV_18015602mg</name>
</gene>
<dbReference type="GO" id="GO:0006310">
    <property type="term" value="P:DNA recombination"/>
    <property type="evidence" value="ECO:0007669"/>
    <property type="project" value="UniProtKB-KW"/>
</dbReference>
<dbReference type="SUPFAM" id="SSF56349">
    <property type="entry name" value="DNA breaking-rejoining enzymes"/>
    <property type="match status" value="1"/>
</dbReference>
<evidence type="ECO:0000313" key="2">
    <source>
        <dbReference type="EMBL" id="OCT92546.1"/>
    </source>
</evidence>
<dbReference type="Gene3D" id="1.10.443.10">
    <property type="entry name" value="Intergrase catalytic core"/>
    <property type="match status" value="1"/>
</dbReference>
<evidence type="ECO:0000313" key="3">
    <source>
        <dbReference type="Proteomes" id="UP000694892"/>
    </source>
</evidence>
<dbReference type="InterPro" id="IPR052925">
    <property type="entry name" value="Phage_Integrase-like_Recomb"/>
</dbReference>
<evidence type="ECO:0000256" key="1">
    <source>
        <dbReference type="ARBA" id="ARBA00023172"/>
    </source>
</evidence>
<dbReference type="AlphaFoldDB" id="A0A974DK63"/>
<proteinExistence type="predicted"/>
<dbReference type="InterPro" id="IPR011010">
    <property type="entry name" value="DNA_brk_join_enz"/>
</dbReference>
<dbReference type="GO" id="GO:0015074">
    <property type="term" value="P:DNA integration"/>
    <property type="evidence" value="ECO:0007669"/>
    <property type="project" value="InterPro"/>
</dbReference>
<protein>
    <recommendedName>
        <fullName evidence="4">Tyr recombinase domain-containing protein</fullName>
    </recommendedName>
</protein>